<dbReference type="NCBIfam" id="TIGR01570">
    <property type="entry name" value="A_thal_3588"/>
    <property type="match status" value="1"/>
</dbReference>
<keyword evidence="2" id="KW-1185">Reference proteome</keyword>
<accession>A0A328CXW8</accession>
<dbReference type="AlphaFoldDB" id="A0A328CXW8"/>
<evidence type="ECO:0000313" key="2">
    <source>
        <dbReference type="Proteomes" id="UP000249390"/>
    </source>
</evidence>
<dbReference type="Proteomes" id="UP000249390">
    <property type="component" value="Unassembled WGS sequence"/>
</dbReference>
<dbReference type="EMBL" id="NQVE01000209">
    <property type="protein sequence ID" value="RAL38292.1"/>
    <property type="molecule type" value="Genomic_DNA"/>
</dbReference>
<name>A0A328CXW8_9ASTE</name>
<organism evidence="1 2">
    <name type="scientific">Cuscuta australis</name>
    <dbReference type="NCBI Taxonomy" id="267555"/>
    <lineage>
        <taxon>Eukaryota</taxon>
        <taxon>Viridiplantae</taxon>
        <taxon>Streptophyta</taxon>
        <taxon>Embryophyta</taxon>
        <taxon>Tracheophyta</taxon>
        <taxon>Spermatophyta</taxon>
        <taxon>Magnoliopsida</taxon>
        <taxon>eudicotyledons</taxon>
        <taxon>Gunneridae</taxon>
        <taxon>Pentapetalae</taxon>
        <taxon>asterids</taxon>
        <taxon>lamiids</taxon>
        <taxon>Solanales</taxon>
        <taxon>Convolvulaceae</taxon>
        <taxon>Cuscuteae</taxon>
        <taxon>Cuscuta</taxon>
        <taxon>Cuscuta subgen. Grammica</taxon>
        <taxon>Cuscuta sect. Cleistogrammica</taxon>
    </lineage>
</organism>
<dbReference type="Pfam" id="PF04759">
    <property type="entry name" value="DUF617"/>
    <property type="match status" value="1"/>
</dbReference>
<comment type="caution">
    <text evidence="1">The sequence shown here is derived from an EMBL/GenBank/DDBJ whole genome shotgun (WGS) entry which is preliminary data.</text>
</comment>
<sequence length="236" mass="26295">MKTIMDRNPNDSLSISSRHFNWRDKPEDYDEETRLPELDLAVPKRKPPRTAVARLRSVLSFGTKKRAGGGNLGTRVVGTLFGYRRGHVLFSFQDDPKLCPAFLVEMAMHTSVLVREMASGAVRVALECDKGTGKKPGRILEEPVWRTYCNGRRYGFAVKRECGPDEWKVLNSIGPVSMGAGVLPAKESDGGMPAGEMTYMRAMFERVVGSKDSEAFYMMNPDGHGGPEFSLYLLRV</sequence>
<dbReference type="PANTHER" id="PTHR31696">
    <property type="entry name" value="PROTEIN MIZU-KUSSEI 1"/>
    <property type="match status" value="1"/>
</dbReference>
<proteinExistence type="predicted"/>
<evidence type="ECO:0000313" key="1">
    <source>
        <dbReference type="EMBL" id="RAL38292.1"/>
    </source>
</evidence>
<protein>
    <recommendedName>
        <fullName evidence="3">Protein MIZU-KUSSEI 1</fullName>
    </recommendedName>
</protein>
<dbReference type="PANTHER" id="PTHR31696:SF14">
    <property type="entry name" value="PROTEIN MIZU-KUSSEI 1"/>
    <property type="match status" value="1"/>
</dbReference>
<reference evidence="1 2" key="1">
    <citation type="submission" date="2018-06" db="EMBL/GenBank/DDBJ databases">
        <title>The Genome of Cuscuta australis (Dodder) Provides Insight into the Evolution of Plant Parasitism.</title>
        <authorList>
            <person name="Liu H."/>
        </authorList>
    </citation>
    <scope>NUCLEOTIDE SEQUENCE [LARGE SCALE GENOMIC DNA]</scope>
    <source>
        <strain evidence="2">cv. Yunnan</strain>
        <tissue evidence="1">Vines</tissue>
    </source>
</reference>
<dbReference type="GO" id="GO:0010274">
    <property type="term" value="P:hydrotropism"/>
    <property type="evidence" value="ECO:0007669"/>
    <property type="project" value="InterPro"/>
</dbReference>
<gene>
    <name evidence="1" type="ORF">DM860_002270</name>
</gene>
<dbReference type="InterPro" id="IPR006460">
    <property type="entry name" value="MIZ1-like_pln"/>
</dbReference>
<evidence type="ECO:0008006" key="3">
    <source>
        <dbReference type="Google" id="ProtNLM"/>
    </source>
</evidence>